<dbReference type="InterPro" id="IPR027056">
    <property type="entry name" value="Gluconate_2DH_su3"/>
</dbReference>
<dbReference type="EMBL" id="WFKJ01000046">
    <property type="protein sequence ID" value="KAB7888664.1"/>
    <property type="molecule type" value="Genomic_DNA"/>
</dbReference>
<evidence type="ECO:0000313" key="3">
    <source>
        <dbReference type="Proteomes" id="UP000461010"/>
    </source>
</evidence>
<keyword evidence="3" id="KW-1185">Reference proteome</keyword>
<organism evidence="1 4">
    <name type="scientific">Poseidonibacter ostreae</name>
    <dbReference type="NCBI Taxonomy" id="2654171"/>
    <lineage>
        <taxon>Bacteria</taxon>
        <taxon>Pseudomonadati</taxon>
        <taxon>Campylobacterota</taxon>
        <taxon>Epsilonproteobacteria</taxon>
        <taxon>Campylobacterales</taxon>
        <taxon>Arcobacteraceae</taxon>
        <taxon>Poseidonibacter</taxon>
    </lineage>
</organism>
<dbReference type="Pfam" id="PF13618">
    <property type="entry name" value="Gluconate_2-dh3"/>
    <property type="match status" value="1"/>
</dbReference>
<dbReference type="EMBL" id="WFKK01000025">
    <property type="protein sequence ID" value="KAB7888395.1"/>
    <property type="molecule type" value="Genomic_DNA"/>
</dbReference>
<comment type="caution">
    <text evidence="1">The sequence shown here is derived from an EMBL/GenBank/DDBJ whole genome shotgun (WGS) entry which is preliminary data.</text>
</comment>
<dbReference type="AlphaFoldDB" id="A0A6L4WS08"/>
<dbReference type="Proteomes" id="UP000472839">
    <property type="component" value="Unassembled WGS sequence"/>
</dbReference>
<evidence type="ECO:0000313" key="1">
    <source>
        <dbReference type="EMBL" id="KAB7888395.1"/>
    </source>
</evidence>
<accession>A0A6L4WS08</accession>
<protein>
    <recommendedName>
        <fullName evidence="5">Gluconate 2-dehydrogenase subunit 3 family protein</fullName>
    </recommendedName>
</protein>
<gene>
    <name evidence="2" type="ORF">GBG18_12525</name>
    <name evidence="1" type="ORF">GBG19_09160</name>
</gene>
<name>A0A6L4WS08_9BACT</name>
<evidence type="ECO:0000313" key="4">
    <source>
        <dbReference type="Proteomes" id="UP000472839"/>
    </source>
</evidence>
<sequence length="164" mass="19047">MKRRNFIKFSALGILLFQKEILIAKKVTKDNAIVLQEVYEILFPKTSTMPSSYEFNALKFLLSTINHKTFLDYDKNLIINGTNSFIRSFPKFLDLSKNEKKELVYSIVNDNDYANTWLSKLVYFGIEAMLSDPIYGGNTNEIGWKSIDHKIGYPKAKRRYGKKL</sequence>
<dbReference type="Proteomes" id="UP000461010">
    <property type="component" value="Unassembled WGS sequence"/>
</dbReference>
<evidence type="ECO:0000313" key="2">
    <source>
        <dbReference type="EMBL" id="KAB7888664.1"/>
    </source>
</evidence>
<dbReference type="RefSeq" id="WP_152191559.1">
    <property type="nucleotide sequence ID" value="NZ_WFKI01000004.1"/>
</dbReference>
<proteinExistence type="predicted"/>
<evidence type="ECO:0008006" key="5">
    <source>
        <dbReference type="Google" id="ProtNLM"/>
    </source>
</evidence>
<reference evidence="3 4" key="1">
    <citation type="submission" date="2019-10" db="EMBL/GenBank/DDBJ databases">
        <title>Poseidonibacter ostreae sp. nov., isolated from the gut of the Ostrea denselamellosa.</title>
        <authorList>
            <person name="Choi A."/>
        </authorList>
    </citation>
    <scope>NUCLEOTIDE SEQUENCE [LARGE SCALE GENOMIC DNA]</scope>
    <source>
        <strain evidence="1 4">SJOD-M-33</strain>
        <strain evidence="2 3">SJOD-M-5</strain>
    </source>
</reference>